<comment type="caution">
    <text evidence="2">The sequence shown here is derived from an EMBL/GenBank/DDBJ whole genome shotgun (WGS) entry which is preliminary data.</text>
</comment>
<dbReference type="Proteomes" id="UP000621560">
    <property type="component" value="Unassembled WGS sequence"/>
</dbReference>
<name>A0A927BRM8_9BACL</name>
<organism evidence="2 3">
    <name type="scientific">Paenibacillus sabuli</name>
    <dbReference type="NCBI Taxonomy" id="2772509"/>
    <lineage>
        <taxon>Bacteria</taxon>
        <taxon>Bacillati</taxon>
        <taxon>Bacillota</taxon>
        <taxon>Bacilli</taxon>
        <taxon>Bacillales</taxon>
        <taxon>Paenibacillaceae</taxon>
        <taxon>Paenibacillus</taxon>
    </lineage>
</organism>
<evidence type="ECO:0000313" key="2">
    <source>
        <dbReference type="EMBL" id="MBD2844208.1"/>
    </source>
</evidence>
<protein>
    <submittedName>
        <fullName evidence="2">DsbA family oxidoreductase</fullName>
    </submittedName>
</protein>
<dbReference type="RefSeq" id="WP_190914690.1">
    <property type="nucleotide sequence ID" value="NZ_JACXIZ010000009.1"/>
</dbReference>
<dbReference type="Gene3D" id="3.40.30.10">
    <property type="entry name" value="Glutaredoxin"/>
    <property type="match status" value="1"/>
</dbReference>
<dbReference type="PANTHER" id="PTHR13887">
    <property type="entry name" value="GLUTATHIONE S-TRANSFERASE KAPPA"/>
    <property type="match status" value="1"/>
</dbReference>
<reference evidence="2" key="1">
    <citation type="submission" date="2020-09" db="EMBL/GenBank/DDBJ databases">
        <title>A novel bacterium of genus Paenibacillus, isolated from South China Sea.</title>
        <authorList>
            <person name="Huang H."/>
            <person name="Mo K."/>
            <person name="Hu Y."/>
        </authorList>
    </citation>
    <scope>NUCLEOTIDE SEQUENCE</scope>
    <source>
        <strain evidence="2">IB182496</strain>
    </source>
</reference>
<keyword evidence="3" id="KW-1185">Reference proteome</keyword>
<dbReference type="EMBL" id="JACXIZ010000009">
    <property type="protein sequence ID" value="MBD2844208.1"/>
    <property type="molecule type" value="Genomic_DNA"/>
</dbReference>
<evidence type="ECO:0000259" key="1">
    <source>
        <dbReference type="Pfam" id="PF01323"/>
    </source>
</evidence>
<dbReference type="InterPro" id="IPR001853">
    <property type="entry name" value="DSBA-like_thioredoxin_dom"/>
</dbReference>
<dbReference type="PANTHER" id="PTHR13887:SF41">
    <property type="entry name" value="THIOREDOXIN SUPERFAMILY PROTEIN"/>
    <property type="match status" value="1"/>
</dbReference>
<dbReference type="SUPFAM" id="SSF52833">
    <property type="entry name" value="Thioredoxin-like"/>
    <property type="match status" value="1"/>
</dbReference>
<proteinExistence type="predicted"/>
<evidence type="ECO:0000313" key="3">
    <source>
        <dbReference type="Proteomes" id="UP000621560"/>
    </source>
</evidence>
<dbReference type="Pfam" id="PF01323">
    <property type="entry name" value="DSBA"/>
    <property type="match status" value="1"/>
</dbReference>
<dbReference type="GO" id="GO:0016491">
    <property type="term" value="F:oxidoreductase activity"/>
    <property type="evidence" value="ECO:0007669"/>
    <property type="project" value="InterPro"/>
</dbReference>
<sequence length="243" mass="26604">MKVEVWSDFACPFCYIGKRRLEQALADSPHRDQIEVEYRSFELDPGAARDAGMNVHQMLAAKYGMPLEQAQTMNRQLSGQAAAEGLDFQFDRTILTNTFDAHRLAQYARTQGRAAELTELLLKGYFTDGLHLGDADTLLGLAKAVGLDEQEAAAVLAGDRYADEVRSDEQRAARLGIRGVPFYLLDGKLAVSGAQQAEAFRQALEQAWAEHTPPPAPLQAQADEACSDGLCAPVTTNKPLIHD</sequence>
<feature type="domain" description="DSBA-like thioredoxin" evidence="1">
    <location>
        <begin position="3"/>
        <end position="204"/>
    </location>
</feature>
<dbReference type="InterPro" id="IPR036249">
    <property type="entry name" value="Thioredoxin-like_sf"/>
</dbReference>
<dbReference type="AlphaFoldDB" id="A0A927BRM8"/>
<dbReference type="CDD" id="cd03024">
    <property type="entry name" value="DsbA_FrnE"/>
    <property type="match status" value="1"/>
</dbReference>
<accession>A0A927BRM8</accession>
<gene>
    <name evidence="2" type="ORF">IDH44_03325</name>
</gene>